<evidence type="ECO:0000256" key="3">
    <source>
        <dbReference type="ARBA" id="ARBA00022692"/>
    </source>
</evidence>
<feature type="transmembrane region" description="Helical" evidence="6">
    <location>
        <begin position="186"/>
        <end position="203"/>
    </location>
</feature>
<keyword evidence="2" id="KW-1003">Cell membrane</keyword>
<evidence type="ECO:0000256" key="1">
    <source>
        <dbReference type="ARBA" id="ARBA00004651"/>
    </source>
</evidence>
<dbReference type="Proteomes" id="UP000199226">
    <property type="component" value="Unassembled WGS sequence"/>
</dbReference>
<keyword evidence="5 6" id="KW-0472">Membrane</keyword>
<dbReference type="PANTHER" id="PTHR30086">
    <property type="entry name" value="ARGININE EXPORTER PROTEIN ARGO"/>
    <property type="match status" value="1"/>
</dbReference>
<dbReference type="OrthoDB" id="679767at2"/>
<evidence type="ECO:0000313" key="8">
    <source>
        <dbReference type="Proteomes" id="UP000199226"/>
    </source>
</evidence>
<dbReference type="PANTHER" id="PTHR30086:SF20">
    <property type="entry name" value="ARGININE EXPORTER PROTEIN ARGO-RELATED"/>
    <property type="match status" value="1"/>
</dbReference>
<dbReference type="InterPro" id="IPR001123">
    <property type="entry name" value="LeuE-type"/>
</dbReference>
<evidence type="ECO:0000256" key="6">
    <source>
        <dbReference type="SAM" id="Phobius"/>
    </source>
</evidence>
<proteinExistence type="predicted"/>
<dbReference type="GO" id="GO:0015171">
    <property type="term" value="F:amino acid transmembrane transporter activity"/>
    <property type="evidence" value="ECO:0007669"/>
    <property type="project" value="TreeGrafter"/>
</dbReference>
<evidence type="ECO:0000256" key="2">
    <source>
        <dbReference type="ARBA" id="ARBA00022475"/>
    </source>
</evidence>
<comment type="subcellular location">
    <subcellularLocation>
        <location evidence="1">Cell membrane</location>
        <topology evidence="1">Multi-pass membrane protein</topology>
    </subcellularLocation>
</comment>
<dbReference type="GO" id="GO:0005886">
    <property type="term" value="C:plasma membrane"/>
    <property type="evidence" value="ECO:0007669"/>
    <property type="project" value="UniProtKB-SubCell"/>
</dbReference>
<name>A0A1G9PCM2_9SPHI</name>
<dbReference type="RefSeq" id="WP_090700632.1">
    <property type="nucleotide sequence ID" value="NZ_FNHH01000004.1"/>
</dbReference>
<gene>
    <name evidence="7" type="ORF">SAMN05421813_10469</name>
</gene>
<keyword evidence="3 6" id="KW-0812">Transmembrane</keyword>
<sequence length="209" mass="23174">MIESIISGIGLGFVLSFLTGPVFFALIKTSIEKGFNAGVSLAAGVVVSDIFYVALTLYGTSFLALENIYRMQIGIAGSIILFSIGIYYLFKKVKVNYEQNTSKRHYTGYFLKGFFMCIFNPAILLYWLSVTSGVISMSGAIKPADIFPFYGSILITQFSLDVIKAYYANKLRYKIKEKTISNLNKIAGVLILIFAARIIYNLLTGHSLI</sequence>
<feature type="transmembrane region" description="Helical" evidence="6">
    <location>
        <begin position="6"/>
        <end position="27"/>
    </location>
</feature>
<dbReference type="STRING" id="990371.SAMN05421813_10469"/>
<dbReference type="AlphaFoldDB" id="A0A1G9PCM2"/>
<keyword evidence="4 6" id="KW-1133">Transmembrane helix</keyword>
<evidence type="ECO:0000313" key="7">
    <source>
        <dbReference type="EMBL" id="SDL96303.1"/>
    </source>
</evidence>
<accession>A0A1G9PCM2</accession>
<feature type="transmembrane region" description="Helical" evidence="6">
    <location>
        <begin position="149"/>
        <end position="166"/>
    </location>
</feature>
<protein>
    <submittedName>
        <fullName evidence="7">Threonine/homoserine/homoserine lactone efflux protein</fullName>
    </submittedName>
</protein>
<feature type="transmembrane region" description="Helical" evidence="6">
    <location>
        <begin position="39"/>
        <end position="59"/>
    </location>
</feature>
<dbReference type="Pfam" id="PF01810">
    <property type="entry name" value="LysE"/>
    <property type="match status" value="1"/>
</dbReference>
<feature type="transmembrane region" description="Helical" evidence="6">
    <location>
        <begin position="110"/>
        <end position="129"/>
    </location>
</feature>
<evidence type="ECO:0000256" key="4">
    <source>
        <dbReference type="ARBA" id="ARBA00022989"/>
    </source>
</evidence>
<feature type="transmembrane region" description="Helical" evidence="6">
    <location>
        <begin position="71"/>
        <end position="90"/>
    </location>
</feature>
<dbReference type="EMBL" id="FNHH01000004">
    <property type="protein sequence ID" value="SDL96303.1"/>
    <property type="molecule type" value="Genomic_DNA"/>
</dbReference>
<evidence type="ECO:0000256" key="5">
    <source>
        <dbReference type="ARBA" id="ARBA00023136"/>
    </source>
</evidence>
<reference evidence="8" key="1">
    <citation type="submission" date="2016-10" db="EMBL/GenBank/DDBJ databases">
        <authorList>
            <person name="Varghese N."/>
            <person name="Submissions S."/>
        </authorList>
    </citation>
    <scope>NUCLEOTIDE SEQUENCE [LARGE SCALE GENOMIC DNA]</scope>
    <source>
        <strain evidence="8">DSM 24536</strain>
    </source>
</reference>
<keyword evidence="8" id="KW-1185">Reference proteome</keyword>
<organism evidence="7 8">
    <name type="scientific">Daejeonella rubra</name>
    <dbReference type="NCBI Taxonomy" id="990371"/>
    <lineage>
        <taxon>Bacteria</taxon>
        <taxon>Pseudomonadati</taxon>
        <taxon>Bacteroidota</taxon>
        <taxon>Sphingobacteriia</taxon>
        <taxon>Sphingobacteriales</taxon>
        <taxon>Sphingobacteriaceae</taxon>
        <taxon>Daejeonella</taxon>
    </lineage>
</organism>